<organism evidence="1 2">
    <name type="scientific">Paralvinella palmiformis</name>
    <dbReference type="NCBI Taxonomy" id="53620"/>
    <lineage>
        <taxon>Eukaryota</taxon>
        <taxon>Metazoa</taxon>
        <taxon>Spiralia</taxon>
        <taxon>Lophotrochozoa</taxon>
        <taxon>Annelida</taxon>
        <taxon>Polychaeta</taxon>
        <taxon>Sedentaria</taxon>
        <taxon>Canalipalpata</taxon>
        <taxon>Terebellida</taxon>
        <taxon>Terebelliformia</taxon>
        <taxon>Alvinellidae</taxon>
        <taxon>Paralvinella</taxon>
    </lineage>
</organism>
<protein>
    <submittedName>
        <fullName evidence="1">Uncharacterized protein</fullName>
    </submittedName>
</protein>
<proteinExistence type="predicted"/>
<accession>A0AAD9IWF5</accession>
<dbReference type="Proteomes" id="UP001208570">
    <property type="component" value="Unassembled WGS sequence"/>
</dbReference>
<evidence type="ECO:0000313" key="2">
    <source>
        <dbReference type="Proteomes" id="UP001208570"/>
    </source>
</evidence>
<reference evidence="1" key="1">
    <citation type="journal article" date="2023" name="Mol. Biol. Evol.">
        <title>Third-Generation Sequencing Reveals the Adaptive Role of the Epigenome in Three Deep-Sea Polychaetes.</title>
        <authorList>
            <person name="Perez M."/>
            <person name="Aroh O."/>
            <person name="Sun Y."/>
            <person name="Lan Y."/>
            <person name="Juniper S.K."/>
            <person name="Young C.R."/>
            <person name="Angers B."/>
            <person name="Qian P.Y."/>
        </authorList>
    </citation>
    <scope>NUCLEOTIDE SEQUENCE</scope>
    <source>
        <strain evidence="1">P08H-3</strain>
    </source>
</reference>
<dbReference type="PROSITE" id="PS50092">
    <property type="entry name" value="TSP1"/>
    <property type="match status" value="1"/>
</dbReference>
<dbReference type="SUPFAM" id="SSF82895">
    <property type="entry name" value="TSP-1 type 1 repeat"/>
    <property type="match status" value="1"/>
</dbReference>
<sequence>MCPGNCNWHGSCFEQHCICDPGYRSSDCHLPEDQIPTIHDFIDGYTCDVRERPCRRVAILASNVTDDSSLSCRVTFVDWTGKSGLVYKTKATLRTWTELVCELPDSQLVTNDNNENRIIGARHYWSVAISNDGERYTGGMKLLVWDSKCLNCTTRNSCIVKTDTCLIDNRCYRHYEGNPLVSSCSRCDPAVSTTEFTKMSNNRAPVLSGPFTIYKLRKDYYNSYLLATDSDSQNDLLFSLDSSLVISGVSLTSRGQLHVSDEVSDDITIKVNVTDSCGASDSEIFRIKTINCGCVAISSCSAELIRIKTHQYRCDWNDSNTVNSTEGCLSPACLEGVLCRLNPYRPTFDCQCKTRSRESRCSTGGMTVWTEWEEWSGCSKQCDYGIRTRRRECLDCPSPAIQTELCNKDQCTELKVEQHEGVIVKVQVADNNTAEEILPQFINDICTKNPPGCCSRDVCFKVLATIPGATYNEYCMKTSRKKRETSSNSHYIPPNTIKLAVTKSIRRLEQRIRRVNWNCEEDERLVTLVEKYKSLPLLASQD</sequence>
<dbReference type="SMART" id="SM00209">
    <property type="entry name" value="TSP1"/>
    <property type="match status" value="1"/>
</dbReference>
<dbReference type="EMBL" id="JAODUP010000993">
    <property type="protein sequence ID" value="KAK2142139.1"/>
    <property type="molecule type" value="Genomic_DNA"/>
</dbReference>
<dbReference type="AlphaFoldDB" id="A0AAD9IWF5"/>
<keyword evidence="2" id="KW-1185">Reference proteome</keyword>
<comment type="caution">
    <text evidence="1">The sequence shown here is derived from an EMBL/GenBank/DDBJ whole genome shotgun (WGS) entry which is preliminary data.</text>
</comment>
<dbReference type="Gene3D" id="2.10.25.10">
    <property type="entry name" value="Laminin"/>
    <property type="match status" value="1"/>
</dbReference>
<gene>
    <name evidence="1" type="ORF">LSH36_993g00047</name>
</gene>
<dbReference type="Gene3D" id="2.20.100.10">
    <property type="entry name" value="Thrombospondin type-1 (TSP1) repeat"/>
    <property type="match status" value="1"/>
</dbReference>
<dbReference type="InterPro" id="IPR000884">
    <property type="entry name" value="TSP1_rpt"/>
</dbReference>
<name>A0AAD9IWF5_9ANNE</name>
<dbReference type="InterPro" id="IPR036383">
    <property type="entry name" value="TSP1_rpt_sf"/>
</dbReference>
<evidence type="ECO:0000313" key="1">
    <source>
        <dbReference type="EMBL" id="KAK2142139.1"/>
    </source>
</evidence>
<dbReference type="Pfam" id="PF00090">
    <property type="entry name" value="TSP_1"/>
    <property type="match status" value="1"/>
</dbReference>